<dbReference type="EMBL" id="CP002772">
    <property type="protein sequence ID" value="AEG19076.1"/>
    <property type="molecule type" value="Genomic_DNA"/>
</dbReference>
<proteinExistence type="predicted"/>
<sequence length="178" mass="20052">MKIVTTPMCQEILRLAGVRDFTVMKDTDSAGADVAVVLSETNTNKKSIKIKLNTFSQINNSIKTISDMFGTQPVSSVGNAGVLDSSNENRKIKVKVYSNFLKDIVEDLGFTVVHENDDQNTYDFLVYPDYMKDEITDEIKLNGFRAVEIPSHKNAPLNPIKRAELRYNILEKNLCMKL</sequence>
<dbReference type="KEGG" id="mew:MSWAN_2068"/>
<dbReference type="Proteomes" id="UP000009231">
    <property type="component" value="Chromosome"/>
</dbReference>
<dbReference type="OrthoDB" id="82308at2157"/>
<evidence type="ECO:0000313" key="1">
    <source>
        <dbReference type="EMBL" id="AEG19076.1"/>
    </source>
</evidence>
<dbReference type="HOGENOM" id="CLU_1521882_0_0_2"/>
<accession>F6D2E4</accession>
<evidence type="ECO:0000313" key="2">
    <source>
        <dbReference type="Proteomes" id="UP000009231"/>
    </source>
</evidence>
<reference evidence="1 2" key="1">
    <citation type="journal article" date="2014" name="Int. J. Syst. Evol. Microbiol.">
        <title>Methanobacterium paludis sp. nov. and a novel strain of Methanobacterium lacus isolated from northern peatlands.</title>
        <authorList>
            <person name="Cadillo-Quiroz H."/>
            <person name="Brauer S.L."/>
            <person name="Goodson N."/>
            <person name="Yavitt J.B."/>
            <person name="Zinder S.H."/>
        </authorList>
    </citation>
    <scope>NUCLEOTIDE SEQUENCE [LARGE SCALE GENOMIC DNA]</scope>
    <source>
        <strain evidence="2">DSM 25820 / JCM 18151 / SWAN1</strain>
    </source>
</reference>
<name>F6D2E4_METPW</name>
<dbReference type="eggNOG" id="arCOG02614">
    <property type="taxonomic scope" value="Archaea"/>
</dbReference>
<dbReference type="STRING" id="868131.MSWAN_2068"/>
<dbReference type="AlphaFoldDB" id="F6D2E4"/>
<keyword evidence="2" id="KW-1185">Reference proteome</keyword>
<gene>
    <name evidence="1" type="ordered locus">MSWAN_2068</name>
</gene>
<protein>
    <submittedName>
        <fullName evidence="1">Uncharacterized protein</fullName>
    </submittedName>
</protein>
<organism evidence="1 2">
    <name type="scientific">Methanobacterium paludis (strain DSM 25820 / JCM 18151 / SWAN1)</name>
    <dbReference type="NCBI Taxonomy" id="868131"/>
    <lineage>
        <taxon>Archaea</taxon>
        <taxon>Methanobacteriati</taxon>
        <taxon>Methanobacteriota</taxon>
        <taxon>Methanomada group</taxon>
        <taxon>Methanobacteria</taxon>
        <taxon>Methanobacteriales</taxon>
        <taxon>Methanobacteriaceae</taxon>
        <taxon>Methanobacterium</taxon>
    </lineage>
</organism>